<accession>A0A2P8DV22</accession>
<evidence type="ECO:0000313" key="4">
    <source>
        <dbReference type="Proteomes" id="UP000240542"/>
    </source>
</evidence>
<organism evidence="3 4">
    <name type="scientific">Murinocardiopsis flavida</name>
    <dbReference type="NCBI Taxonomy" id="645275"/>
    <lineage>
        <taxon>Bacteria</taxon>
        <taxon>Bacillati</taxon>
        <taxon>Actinomycetota</taxon>
        <taxon>Actinomycetes</taxon>
        <taxon>Streptosporangiales</taxon>
        <taxon>Nocardiopsidaceae</taxon>
        <taxon>Murinocardiopsis</taxon>
    </lineage>
</organism>
<feature type="region of interest" description="Disordered" evidence="1">
    <location>
        <begin position="139"/>
        <end position="163"/>
    </location>
</feature>
<dbReference type="OrthoDB" id="9794455at2"/>
<evidence type="ECO:0000313" key="3">
    <source>
        <dbReference type="EMBL" id="PSL01027.1"/>
    </source>
</evidence>
<dbReference type="RefSeq" id="WP_106581181.1">
    <property type="nucleotide sequence ID" value="NZ_PYGA01000001.1"/>
</dbReference>
<protein>
    <submittedName>
        <fullName evidence="3">Uncharacterized protein</fullName>
    </submittedName>
</protein>
<feature type="region of interest" description="Disordered" evidence="1">
    <location>
        <begin position="64"/>
        <end position="102"/>
    </location>
</feature>
<keyword evidence="2" id="KW-1133">Transmembrane helix</keyword>
<keyword evidence="2" id="KW-0812">Transmembrane</keyword>
<name>A0A2P8DV22_9ACTN</name>
<sequence>MARRSRSSGRRAERGASVTEYGAAVVLAAVILGGLAATDIPGNVARACQDALCRLTGGTDCAKAGPAVAPKVYPPDYDRDPDKSERPKPVRPPITPPACADPDADIAWAEGLHAHNDYQNGDPLDDALKHGATGVETDVKYDPDTGHLRNTHIDYVSPPSGSLRSEYVEPLKERAEKNGGKIYPGRDEKFQLVVENKGKGSEEERREAYDQILEQTKDLPEDVELVISGGRPKDEYTVGNHPENVTFDKAPDEGCQLPDKINIDSPKYDPEYAKSFSTLNGEWGKGKCGDPDGDNKISDEEQAELDRLVDQAHRSGVKVRFWGGPDEQYRSEVGDGHFVPCQGWAAPGRQECEKAARKDAWKAQQKAGVDFVNTNHLGNGERWVRSCGEEM</sequence>
<feature type="compositionally biased region" description="Basic and acidic residues" evidence="1">
    <location>
        <begin position="76"/>
        <end position="88"/>
    </location>
</feature>
<comment type="caution">
    <text evidence="3">The sequence shown here is derived from an EMBL/GenBank/DDBJ whole genome shotgun (WGS) entry which is preliminary data.</text>
</comment>
<reference evidence="3 4" key="1">
    <citation type="submission" date="2018-03" db="EMBL/GenBank/DDBJ databases">
        <title>Genomic Encyclopedia of Archaeal and Bacterial Type Strains, Phase II (KMG-II): from individual species to whole genera.</title>
        <authorList>
            <person name="Goeker M."/>
        </authorList>
    </citation>
    <scope>NUCLEOTIDE SEQUENCE [LARGE SCALE GENOMIC DNA]</scope>
    <source>
        <strain evidence="3 4">DSM 45312</strain>
    </source>
</reference>
<proteinExistence type="predicted"/>
<keyword evidence="2" id="KW-0472">Membrane</keyword>
<dbReference type="EMBL" id="PYGA01000001">
    <property type="protein sequence ID" value="PSL01027.1"/>
    <property type="molecule type" value="Genomic_DNA"/>
</dbReference>
<dbReference type="AlphaFoldDB" id="A0A2P8DV22"/>
<evidence type="ECO:0000256" key="1">
    <source>
        <dbReference type="SAM" id="MobiDB-lite"/>
    </source>
</evidence>
<gene>
    <name evidence="3" type="ORF">CLV63_101506</name>
</gene>
<dbReference type="Proteomes" id="UP000240542">
    <property type="component" value="Unassembled WGS sequence"/>
</dbReference>
<keyword evidence="4" id="KW-1185">Reference proteome</keyword>
<evidence type="ECO:0000256" key="2">
    <source>
        <dbReference type="SAM" id="Phobius"/>
    </source>
</evidence>
<feature type="transmembrane region" description="Helical" evidence="2">
    <location>
        <begin position="21"/>
        <end position="38"/>
    </location>
</feature>